<reference evidence="7 8" key="1">
    <citation type="submission" date="2017-04" db="EMBL/GenBank/DDBJ databases">
        <authorList>
            <person name="Afonso C.L."/>
            <person name="Miller P.J."/>
            <person name="Scott M.A."/>
            <person name="Spackman E."/>
            <person name="Goraichik I."/>
            <person name="Dimitrov K.M."/>
            <person name="Suarez D.L."/>
            <person name="Swayne D.E."/>
        </authorList>
    </citation>
    <scope>NUCLEOTIDE SEQUENCE [LARGE SCALE GENOMIC DNA]</scope>
    <source>
        <strain evidence="7 8">DSM 13146</strain>
    </source>
</reference>
<dbReference type="HAMAP" id="MF_01328_B">
    <property type="entry name" value="Ribosomal_uL4_B"/>
    <property type="match status" value="1"/>
</dbReference>
<dbReference type="Proteomes" id="UP000192783">
    <property type="component" value="Unassembled WGS sequence"/>
</dbReference>
<dbReference type="Pfam" id="PF00573">
    <property type="entry name" value="Ribosomal_L4"/>
    <property type="match status" value="1"/>
</dbReference>
<proteinExistence type="inferred from homology"/>
<gene>
    <name evidence="5" type="primary">rplD</name>
    <name evidence="7" type="ORF">SAMN02746041_02562</name>
</gene>
<dbReference type="InterPro" id="IPR013005">
    <property type="entry name" value="Ribosomal_uL4-like"/>
</dbReference>
<dbReference type="GO" id="GO:0005840">
    <property type="term" value="C:ribosome"/>
    <property type="evidence" value="ECO:0007669"/>
    <property type="project" value="UniProtKB-KW"/>
</dbReference>
<keyword evidence="5" id="KW-0699">rRNA-binding</keyword>
<dbReference type="RefSeq" id="WP_084058432.1">
    <property type="nucleotide sequence ID" value="NZ_FWXF01000015.1"/>
</dbReference>
<dbReference type="GO" id="GO:1990904">
    <property type="term" value="C:ribonucleoprotein complex"/>
    <property type="evidence" value="ECO:0007669"/>
    <property type="project" value="UniProtKB-KW"/>
</dbReference>
<dbReference type="InterPro" id="IPR023574">
    <property type="entry name" value="Ribosomal_uL4_dom_sf"/>
</dbReference>
<accession>A0A1W1XRJ1</accession>
<evidence type="ECO:0000256" key="1">
    <source>
        <dbReference type="ARBA" id="ARBA00010528"/>
    </source>
</evidence>
<dbReference type="GO" id="GO:0006412">
    <property type="term" value="P:translation"/>
    <property type="evidence" value="ECO:0007669"/>
    <property type="project" value="UniProtKB-UniRule"/>
</dbReference>
<evidence type="ECO:0000256" key="6">
    <source>
        <dbReference type="SAM" id="MobiDB-lite"/>
    </source>
</evidence>
<dbReference type="SUPFAM" id="SSF52166">
    <property type="entry name" value="Ribosomal protein L4"/>
    <property type="match status" value="1"/>
</dbReference>
<dbReference type="NCBIfam" id="TIGR03953">
    <property type="entry name" value="rplD_bact"/>
    <property type="match status" value="1"/>
</dbReference>
<dbReference type="OrthoDB" id="9803201at2"/>
<dbReference type="InterPro" id="IPR002136">
    <property type="entry name" value="Ribosomal_uL4"/>
</dbReference>
<keyword evidence="8" id="KW-1185">Reference proteome</keyword>
<keyword evidence="5" id="KW-0694">RNA-binding</keyword>
<name>A0A1W1XRJ1_9BACT</name>
<sequence length="207" mass="23280">MPTIDIFDMNRQVVGQMELRDDVFAVPVKAHVLHEVVLYQLAKRRAGTAKTKGRSEVAGGGRKPWRQKGTGRARVGTIRSPLWKGGGTVHGPQPRSYEMKVPKKVRKLALKMALSQKLQDQELTVVEELSLPEIKTKEFAAWVQRFELSKPLVVIARRDEVVEKSARNIPNVKVLRSEGLNVYDILNHRNVVLTKETIGKIEESLGS</sequence>
<protein>
    <recommendedName>
        <fullName evidence="4 5">Large ribosomal subunit protein uL4</fullName>
    </recommendedName>
</protein>
<comment type="similarity">
    <text evidence="1 5">Belongs to the universal ribosomal protein uL4 family.</text>
</comment>
<comment type="subunit">
    <text evidence="5">Part of the 50S ribosomal subunit.</text>
</comment>
<dbReference type="EMBL" id="FWXF01000015">
    <property type="protein sequence ID" value="SMC26141.1"/>
    <property type="molecule type" value="Genomic_DNA"/>
</dbReference>
<dbReference type="Gene3D" id="3.40.1370.10">
    <property type="match status" value="1"/>
</dbReference>
<evidence type="ECO:0000256" key="3">
    <source>
        <dbReference type="ARBA" id="ARBA00023274"/>
    </source>
</evidence>
<dbReference type="PANTHER" id="PTHR10746:SF6">
    <property type="entry name" value="LARGE RIBOSOMAL SUBUNIT PROTEIN UL4M"/>
    <property type="match status" value="1"/>
</dbReference>
<keyword evidence="3 5" id="KW-0687">Ribonucleoprotein</keyword>
<comment type="function">
    <text evidence="5">Forms part of the polypeptide exit tunnel.</text>
</comment>
<evidence type="ECO:0000256" key="2">
    <source>
        <dbReference type="ARBA" id="ARBA00022980"/>
    </source>
</evidence>
<organism evidence="7 8">
    <name type="scientific">Desulfacinum hydrothermale DSM 13146</name>
    <dbReference type="NCBI Taxonomy" id="1121390"/>
    <lineage>
        <taxon>Bacteria</taxon>
        <taxon>Pseudomonadati</taxon>
        <taxon>Thermodesulfobacteriota</taxon>
        <taxon>Syntrophobacteria</taxon>
        <taxon>Syntrophobacterales</taxon>
        <taxon>Syntrophobacteraceae</taxon>
        <taxon>Desulfacinum</taxon>
    </lineage>
</organism>
<dbReference type="GO" id="GO:0019843">
    <property type="term" value="F:rRNA binding"/>
    <property type="evidence" value="ECO:0007669"/>
    <property type="project" value="UniProtKB-UniRule"/>
</dbReference>
<feature type="region of interest" description="Disordered" evidence="6">
    <location>
        <begin position="49"/>
        <end position="71"/>
    </location>
</feature>
<evidence type="ECO:0000256" key="4">
    <source>
        <dbReference type="ARBA" id="ARBA00035244"/>
    </source>
</evidence>
<evidence type="ECO:0000313" key="7">
    <source>
        <dbReference type="EMBL" id="SMC26141.1"/>
    </source>
</evidence>
<comment type="function">
    <text evidence="5">One of the primary rRNA binding proteins, this protein initially binds near the 5'-end of the 23S rRNA. It is important during the early stages of 50S assembly. It makes multiple contacts with different domains of the 23S rRNA in the assembled 50S subunit and ribosome.</text>
</comment>
<dbReference type="GO" id="GO:0003735">
    <property type="term" value="F:structural constituent of ribosome"/>
    <property type="evidence" value="ECO:0007669"/>
    <property type="project" value="InterPro"/>
</dbReference>
<evidence type="ECO:0000313" key="8">
    <source>
        <dbReference type="Proteomes" id="UP000192783"/>
    </source>
</evidence>
<dbReference type="AlphaFoldDB" id="A0A1W1XRJ1"/>
<dbReference type="STRING" id="1121390.SAMN02746041_02562"/>
<evidence type="ECO:0000256" key="5">
    <source>
        <dbReference type="HAMAP-Rule" id="MF_01328"/>
    </source>
</evidence>
<dbReference type="PANTHER" id="PTHR10746">
    <property type="entry name" value="50S RIBOSOMAL PROTEIN L4"/>
    <property type="match status" value="1"/>
</dbReference>
<keyword evidence="2 5" id="KW-0689">Ribosomal protein</keyword>